<evidence type="ECO:0000313" key="2">
    <source>
        <dbReference type="EMBL" id="GAI76774.1"/>
    </source>
</evidence>
<comment type="caution">
    <text evidence="2">The sequence shown here is derived from an EMBL/GenBank/DDBJ whole genome shotgun (WGS) entry which is preliminary data.</text>
</comment>
<keyword evidence="1" id="KW-0472">Membrane</keyword>
<evidence type="ECO:0000256" key="1">
    <source>
        <dbReference type="SAM" id="Phobius"/>
    </source>
</evidence>
<accession>X1T9S9</accession>
<keyword evidence="1" id="KW-1133">Transmembrane helix</keyword>
<dbReference type="EMBL" id="BARW01007825">
    <property type="protein sequence ID" value="GAI76774.1"/>
    <property type="molecule type" value="Genomic_DNA"/>
</dbReference>
<gene>
    <name evidence="2" type="ORF">S12H4_16211</name>
</gene>
<proteinExistence type="predicted"/>
<protein>
    <recommendedName>
        <fullName evidence="3">YggT family protein</fullName>
    </recommendedName>
</protein>
<sequence>MAFLINFIVLLCEVLTLAIIIRVILFWFSPRQTSRLAIILLQITEPFLRPLRRIVPRAGVFDFTPLVAIVILMLISYLLGYLLF</sequence>
<organism evidence="2">
    <name type="scientific">marine sediment metagenome</name>
    <dbReference type="NCBI Taxonomy" id="412755"/>
    <lineage>
        <taxon>unclassified sequences</taxon>
        <taxon>metagenomes</taxon>
        <taxon>ecological metagenomes</taxon>
    </lineage>
</organism>
<dbReference type="Pfam" id="PF02325">
    <property type="entry name" value="CCB3_YggT"/>
    <property type="match status" value="1"/>
</dbReference>
<dbReference type="AlphaFoldDB" id="X1T9S9"/>
<feature type="transmembrane region" description="Helical" evidence="1">
    <location>
        <begin position="7"/>
        <end position="28"/>
    </location>
</feature>
<keyword evidence="1" id="KW-0812">Transmembrane</keyword>
<reference evidence="2" key="1">
    <citation type="journal article" date="2014" name="Front. Microbiol.">
        <title>High frequency of phylogenetically diverse reductive dehalogenase-homologous genes in deep subseafloor sedimentary metagenomes.</title>
        <authorList>
            <person name="Kawai M."/>
            <person name="Futagami T."/>
            <person name="Toyoda A."/>
            <person name="Takaki Y."/>
            <person name="Nishi S."/>
            <person name="Hori S."/>
            <person name="Arai W."/>
            <person name="Tsubouchi T."/>
            <person name="Morono Y."/>
            <person name="Uchiyama I."/>
            <person name="Ito T."/>
            <person name="Fujiyama A."/>
            <person name="Inagaki F."/>
            <person name="Takami H."/>
        </authorList>
    </citation>
    <scope>NUCLEOTIDE SEQUENCE</scope>
    <source>
        <strain evidence="2">Expedition CK06-06</strain>
    </source>
</reference>
<name>X1T9S9_9ZZZZ</name>
<feature type="transmembrane region" description="Helical" evidence="1">
    <location>
        <begin position="63"/>
        <end position="83"/>
    </location>
</feature>
<evidence type="ECO:0008006" key="3">
    <source>
        <dbReference type="Google" id="ProtNLM"/>
    </source>
</evidence>
<dbReference type="InterPro" id="IPR003425">
    <property type="entry name" value="CCB3/YggT"/>
</dbReference>
<dbReference type="GO" id="GO:0016020">
    <property type="term" value="C:membrane"/>
    <property type="evidence" value="ECO:0007669"/>
    <property type="project" value="InterPro"/>
</dbReference>